<reference evidence="1" key="1">
    <citation type="journal article" date="2021" name="Proc. Natl. Acad. Sci. U.S.A.">
        <title>A Catalog of Tens of Thousands of Viruses from Human Metagenomes Reveals Hidden Associations with Chronic Diseases.</title>
        <authorList>
            <person name="Tisza M.J."/>
            <person name="Buck C.B."/>
        </authorList>
    </citation>
    <scope>NUCLEOTIDE SEQUENCE</scope>
    <source>
        <strain evidence="1">CtIi96</strain>
    </source>
</reference>
<evidence type="ECO:0000313" key="1">
    <source>
        <dbReference type="EMBL" id="DAD76045.1"/>
    </source>
</evidence>
<dbReference type="EMBL" id="BK014795">
    <property type="protein sequence ID" value="DAD76045.1"/>
    <property type="molecule type" value="Genomic_DNA"/>
</dbReference>
<protein>
    <submittedName>
        <fullName evidence="1">Uncharacterized protein</fullName>
    </submittedName>
</protein>
<name>A0A8S5M166_9CAUD</name>
<accession>A0A8S5M166</accession>
<organism evidence="1">
    <name type="scientific">Podoviridae sp. ctIi96</name>
    <dbReference type="NCBI Taxonomy" id="2826550"/>
    <lineage>
        <taxon>Viruses</taxon>
        <taxon>Duplodnaviria</taxon>
        <taxon>Heunggongvirae</taxon>
        <taxon>Uroviricota</taxon>
        <taxon>Caudoviricetes</taxon>
    </lineage>
</organism>
<proteinExistence type="predicted"/>
<sequence>MKTYLKNNLNGEEIEVTSTTNHPDSSYGKAVWVDKEGNAYCQVGMEAPFYTIITVND</sequence>